<sequence length="147" mass="16709">MEQQFLVVELVHYSCILEQHHYGSHSDSEPNIIYPINRVSYCFQVSQPGENRNSCLTAYPMAQIFSLVIRSIKLGLFHYPGIRQPGGQKAGVFAKVNRGQDQVECKDDYSHAPKEKKYFTSYPFHVSIKLLLILGDTAAAKMTTVQR</sequence>
<name>A0A5B7F4T1_PORTR</name>
<accession>A0A5B7F4T1</accession>
<organism evidence="1 2">
    <name type="scientific">Portunus trituberculatus</name>
    <name type="common">Swimming crab</name>
    <name type="synonym">Neptunus trituberculatus</name>
    <dbReference type="NCBI Taxonomy" id="210409"/>
    <lineage>
        <taxon>Eukaryota</taxon>
        <taxon>Metazoa</taxon>
        <taxon>Ecdysozoa</taxon>
        <taxon>Arthropoda</taxon>
        <taxon>Crustacea</taxon>
        <taxon>Multicrustacea</taxon>
        <taxon>Malacostraca</taxon>
        <taxon>Eumalacostraca</taxon>
        <taxon>Eucarida</taxon>
        <taxon>Decapoda</taxon>
        <taxon>Pleocyemata</taxon>
        <taxon>Brachyura</taxon>
        <taxon>Eubrachyura</taxon>
        <taxon>Portunoidea</taxon>
        <taxon>Portunidae</taxon>
        <taxon>Portuninae</taxon>
        <taxon>Portunus</taxon>
    </lineage>
</organism>
<evidence type="ECO:0000313" key="1">
    <source>
        <dbReference type="EMBL" id="MPC40269.1"/>
    </source>
</evidence>
<evidence type="ECO:0000313" key="2">
    <source>
        <dbReference type="Proteomes" id="UP000324222"/>
    </source>
</evidence>
<keyword evidence="2" id="KW-1185">Reference proteome</keyword>
<reference evidence="1 2" key="1">
    <citation type="submission" date="2019-05" db="EMBL/GenBank/DDBJ databases">
        <title>Another draft genome of Portunus trituberculatus and its Hox gene families provides insights of decapod evolution.</title>
        <authorList>
            <person name="Jeong J.-H."/>
            <person name="Song I."/>
            <person name="Kim S."/>
            <person name="Choi T."/>
            <person name="Kim D."/>
            <person name="Ryu S."/>
            <person name="Kim W."/>
        </authorList>
    </citation>
    <scope>NUCLEOTIDE SEQUENCE [LARGE SCALE GENOMIC DNA]</scope>
    <source>
        <tissue evidence="1">Muscle</tissue>
    </source>
</reference>
<comment type="caution">
    <text evidence="1">The sequence shown here is derived from an EMBL/GenBank/DDBJ whole genome shotgun (WGS) entry which is preliminary data.</text>
</comment>
<dbReference type="EMBL" id="VSRR010004638">
    <property type="protein sequence ID" value="MPC40269.1"/>
    <property type="molecule type" value="Genomic_DNA"/>
</dbReference>
<dbReference type="Proteomes" id="UP000324222">
    <property type="component" value="Unassembled WGS sequence"/>
</dbReference>
<protein>
    <submittedName>
        <fullName evidence="1">Uncharacterized protein</fullName>
    </submittedName>
</protein>
<gene>
    <name evidence="1" type="ORF">E2C01_033825</name>
</gene>
<proteinExistence type="predicted"/>
<dbReference type="AlphaFoldDB" id="A0A5B7F4T1"/>